<protein>
    <submittedName>
        <fullName evidence="2">Unnamed protein product</fullName>
    </submittedName>
</protein>
<reference evidence="2" key="2">
    <citation type="submission" date="2023-04" db="EMBL/GenBank/DDBJ databases">
        <title>Aspergillus oryzae NBRC 4228.</title>
        <authorList>
            <person name="Ichikawa N."/>
            <person name="Sato H."/>
            <person name="Tonouchi N."/>
        </authorList>
    </citation>
    <scope>NUCLEOTIDE SEQUENCE</scope>
    <source>
        <strain evidence="2">NBRC 4228</strain>
    </source>
</reference>
<feature type="compositionally biased region" description="Low complexity" evidence="1">
    <location>
        <begin position="410"/>
        <end position="430"/>
    </location>
</feature>
<dbReference type="EMBL" id="BSYA01000058">
    <property type="protein sequence ID" value="GMG29569.1"/>
    <property type="molecule type" value="Genomic_DNA"/>
</dbReference>
<organism evidence="3 4">
    <name type="scientific">Aspergillus oryzae</name>
    <name type="common">Yellow koji mold</name>
    <dbReference type="NCBI Taxonomy" id="5062"/>
    <lineage>
        <taxon>Eukaryota</taxon>
        <taxon>Fungi</taxon>
        <taxon>Dikarya</taxon>
        <taxon>Ascomycota</taxon>
        <taxon>Pezizomycotina</taxon>
        <taxon>Eurotiomycetes</taxon>
        <taxon>Eurotiomycetidae</taxon>
        <taxon>Eurotiales</taxon>
        <taxon>Aspergillaceae</taxon>
        <taxon>Aspergillus</taxon>
        <taxon>Aspergillus subgen. Circumdati</taxon>
    </lineage>
</organism>
<evidence type="ECO:0000313" key="3">
    <source>
        <dbReference type="EMBL" id="OOO12761.1"/>
    </source>
</evidence>
<reference evidence="3 4" key="1">
    <citation type="submission" date="2016-10" db="EMBL/GenBank/DDBJ databases">
        <title>Genome sequencing of Aspergillus oryzae BCC7051.</title>
        <authorList>
            <person name="Thammarongtham C."/>
            <person name="Vorapreeda T."/>
            <person name="Nookaew I."/>
            <person name="Srisuk T."/>
            <person name="Land M."/>
            <person name="Jeennor S."/>
            <person name="Laoteng K."/>
        </authorList>
    </citation>
    <scope>NUCLEOTIDE SEQUENCE [LARGE SCALE GENOMIC DNA]</scope>
    <source>
        <strain evidence="3 4">BCC7051</strain>
    </source>
</reference>
<gene>
    <name evidence="2" type="ORF">Aory04_000581500</name>
    <name evidence="3" type="ORF">OAory_01005100</name>
</gene>
<dbReference type="Proteomes" id="UP001165205">
    <property type="component" value="Unassembled WGS sequence"/>
</dbReference>
<dbReference type="OrthoDB" id="4507478at2759"/>
<accession>A0A1S9DUQ4</accession>
<dbReference type="EMBL" id="MKZY01000002">
    <property type="protein sequence ID" value="OOO12761.1"/>
    <property type="molecule type" value="Genomic_DNA"/>
</dbReference>
<name>A0A1S9DUQ4_ASPOZ</name>
<evidence type="ECO:0000313" key="4">
    <source>
        <dbReference type="Proteomes" id="UP000190312"/>
    </source>
</evidence>
<comment type="caution">
    <text evidence="3">The sequence shown here is derived from an EMBL/GenBank/DDBJ whole genome shotgun (WGS) entry which is preliminary data.</text>
</comment>
<dbReference type="AlphaFoldDB" id="A0A1S9DUQ4"/>
<feature type="compositionally biased region" description="Basic and acidic residues" evidence="1">
    <location>
        <begin position="432"/>
        <end position="443"/>
    </location>
</feature>
<evidence type="ECO:0000313" key="2">
    <source>
        <dbReference type="EMBL" id="GMG29569.1"/>
    </source>
</evidence>
<feature type="region of interest" description="Disordered" evidence="1">
    <location>
        <begin position="405"/>
        <end position="490"/>
    </location>
</feature>
<proteinExistence type="predicted"/>
<dbReference type="Proteomes" id="UP000190312">
    <property type="component" value="Unassembled WGS sequence"/>
</dbReference>
<evidence type="ECO:0000256" key="1">
    <source>
        <dbReference type="SAM" id="MobiDB-lite"/>
    </source>
</evidence>
<dbReference type="VEuPathDB" id="FungiDB:AO090005001033"/>
<sequence>MPLPIIASPKSRLNCTAPLEVTRLDTSSPKYWNSNIADTLLTNSTMCQMVVFWHACTHLIVSYMTCAFEEARNHKEQTATTALIDTDCWICQQHQKYPSWGASTTMQRLLITVENMEYILGVSADEEGFLDMVARFYARGDHKRWMQPGVAKAKYTKDDPYVRGLEVQSYLCTRGQRDFHMNPGYAFDVLFALMKHWDRADYSDLNWSMTGYRPASDFFYVSSSMIGMLADGYGGEHRQRTGGKHVAQRSHCLSNDGGGGVVMPTTQSTMASFEAEMGLGHLRTGSYSQGLPTLDAQTSSFHNVNGNPGSLLPRRPCEALNGPPVAMNQFPQLILRPLSPLGEPGPSIENLNHPRALDERAGHHARTTTLFHPIFSAEYDGDIHTNETFQELDLHHHTRSNSYAYNNTLSTENTPYESTTTPYTDPSPSNESPRHSSKNHDPPEDLDMLLFSPTPGLATIDPSMLNLDSPDQLHLPDDGTCGTGKGKQPIRDISQLHPRGFVFPDIMDISHS</sequence>